<dbReference type="SMART" id="SM00448">
    <property type="entry name" value="REC"/>
    <property type="match status" value="1"/>
</dbReference>
<dbReference type="PANTHER" id="PTHR44591:SF3">
    <property type="entry name" value="RESPONSE REGULATORY DOMAIN-CONTAINING PROTEIN"/>
    <property type="match status" value="1"/>
</dbReference>
<dbReference type="PROSITE" id="PS50110">
    <property type="entry name" value="RESPONSE_REGULATORY"/>
    <property type="match status" value="1"/>
</dbReference>
<gene>
    <name evidence="7" type="ORF">B9R14_16430</name>
    <name evidence="6" type="ORF">HVS_12140</name>
</gene>
<dbReference type="Proteomes" id="UP000239720">
    <property type="component" value="Unassembled WGS sequence"/>
</dbReference>
<feature type="domain" description="Response regulatory" evidence="5">
    <location>
        <begin position="4"/>
        <end position="121"/>
    </location>
</feature>
<dbReference type="OrthoDB" id="9802426at2"/>
<evidence type="ECO:0000313" key="7">
    <source>
        <dbReference type="EMBL" id="PQQ68186.1"/>
    </source>
</evidence>
<accession>A0A2K9EGG2</accession>
<dbReference type="RefSeq" id="WP_101302666.1">
    <property type="nucleotide sequence ID" value="NZ_CP025197.1"/>
</dbReference>
<dbReference type="InterPro" id="IPR050595">
    <property type="entry name" value="Bact_response_regulator"/>
</dbReference>
<dbReference type="GO" id="GO:0000160">
    <property type="term" value="P:phosphorelay signal transduction system"/>
    <property type="evidence" value="ECO:0007669"/>
    <property type="project" value="InterPro"/>
</dbReference>
<dbReference type="Pfam" id="PF00072">
    <property type="entry name" value="Response_reg"/>
    <property type="match status" value="1"/>
</dbReference>
<evidence type="ECO:0000313" key="8">
    <source>
        <dbReference type="Proteomes" id="UP000233534"/>
    </source>
</evidence>
<dbReference type="EMBL" id="NEMB01000003">
    <property type="protein sequence ID" value="PQQ68186.1"/>
    <property type="molecule type" value="Genomic_DNA"/>
</dbReference>
<feature type="modified residue" description="4-aspartylphosphate" evidence="4">
    <location>
        <position position="55"/>
    </location>
</feature>
<evidence type="ECO:0000256" key="3">
    <source>
        <dbReference type="ARBA" id="ARBA00024867"/>
    </source>
</evidence>
<dbReference type="Gene3D" id="3.40.50.2300">
    <property type="match status" value="1"/>
</dbReference>
<dbReference type="InterPro" id="IPR011006">
    <property type="entry name" value="CheY-like_superfamily"/>
</dbReference>
<evidence type="ECO:0000313" key="9">
    <source>
        <dbReference type="Proteomes" id="UP000239720"/>
    </source>
</evidence>
<organism evidence="6 8">
    <name type="scientific">Acetivibrio saccincola</name>
    <dbReference type="NCBI Taxonomy" id="1677857"/>
    <lineage>
        <taxon>Bacteria</taxon>
        <taxon>Bacillati</taxon>
        <taxon>Bacillota</taxon>
        <taxon>Clostridia</taxon>
        <taxon>Eubacteriales</taxon>
        <taxon>Oscillospiraceae</taxon>
        <taxon>Acetivibrio</taxon>
    </lineage>
</organism>
<keyword evidence="8" id="KW-1185">Reference proteome</keyword>
<evidence type="ECO:0000256" key="2">
    <source>
        <dbReference type="ARBA" id="ARBA00022553"/>
    </source>
</evidence>
<protein>
    <recommendedName>
        <fullName evidence="1">Stage 0 sporulation protein A homolog</fullName>
    </recommendedName>
</protein>
<sequence length="305" mass="35081">MDGTILIIDYSEYEREKIKITFDNIGDFEFIEIKKPDEFYSLKSIKPDISLVIIDIEFPVAEEGFKILSSLKKLTADTPVIIVTKADNKTYRKTALDFNVRDYIIKPYRTQRLGNSVRSILKIDQAKYNIDSANVITMSVEDYITKEFKIASRANKKLSIILITPVYPYKATLEKDKKINPEFEKDMYNSVIEKVKLSSRYTDTVILNDNKDILVILPFTDAAGASKVVEKIKISVSEALNNLDFKFDQLFYTVYSTFPDDGKNFQALMKKAIKQVEDKIMLEKITSIGENALADARNKYNKFKM</sequence>
<dbReference type="KEGG" id="hsc:HVS_12140"/>
<comment type="function">
    <text evidence="3">May play the central regulatory role in sporulation. It may be an element of the effector pathway responsible for the activation of sporulation genes in response to nutritional stress. Spo0A may act in concert with spo0H (a sigma factor) to control the expression of some genes that are critical to the sporulation process.</text>
</comment>
<dbReference type="SUPFAM" id="SSF52172">
    <property type="entry name" value="CheY-like"/>
    <property type="match status" value="1"/>
</dbReference>
<dbReference type="InterPro" id="IPR001789">
    <property type="entry name" value="Sig_transdc_resp-reg_receiver"/>
</dbReference>
<reference evidence="6 8" key="1">
    <citation type="submission" date="2017-12" db="EMBL/GenBank/DDBJ databases">
        <title>Complete genome sequence of Herbivorax saccincola GGR1, a novel Cellulosome-producing hydrolytic bacterium in a thermophilic biogas plant, established by Illumina and Nanopore MinION sequencing.</title>
        <authorList>
            <person name="Pechtl A."/>
            <person name="Ruckert C."/>
            <person name="Koeck D.E."/>
            <person name="Maus I."/>
            <person name="Winkler A."/>
            <person name="Kalinowski J."/>
            <person name="Puhler A."/>
            <person name="Schwarz W.W."/>
            <person name="Zverlov V.V."/>
            <person name="Schluter A."/>
            <person name="Liebl W."/>
        </authorList>
    </citation>
    <scope>NUCLEOTIDE SEQUENCE [LARGE SCALE GENOMIC DNA]</scope>
    <source>
        <strain evidence="6">GGR1</strain>
        <strain evidence="8">SR1</strain>
    </source>
</reference>
<dbReference type="PANTHER" id="PTHR44591">
    <property type="entry name" value="STRESS RESPONSE REGULATOR PROTEIN 1"/>
    <property type="match status" value="1"/>
</dbReference>
<keyword evidence="2 4" id="KW-0597">Phosphoprotein</keyword>
<reference evidence="7 9" key="2">
    <citation type="journal article" date="2018" name="Syst. Appl. Microbiol.">
        <title>Characterization and high-quality draft genome sequence of Herbivorax saccincola A7, an anaerobic, alkaliphilic, thermophilic, cellulolytic, and xylanolytic bacterium.</title>
        <authorList>
            <person name="Aikawa S."/>
            <person name="Baramee S."/>
            <person name="Sermsathanaswadi J."/>
            <person name="Thianheng P."/>
            <person name="Tachaapaikoon C."/>
            <person name="Shikata A."/>
            <person name="Waeonukul R."/>
            <person name="Pason P."/>
            <person name="Ratanakhanokchai K."/>
            <person name="Kosugi A."/>
        </authorList>
    </citation>
    <scope>NUCLEOTIDE SEQUENCE [LARGE SCALE GENOMIC DNA]</scope>
    <source>
        <strain evidence="7 9">A7</strain>
    </source>
</reference>
<evidence type="ECO:0000313" key="6">
    <source>
        <dbReference type="EMBL" id="AUG58305.1"/>
    </source>
</evidence>
<evidence type="ECO:0000259" key="5">
    <source>
        <dbReference type="PROSITE" id="PS50110"/>
    </source>
</evidence>
<proteinExistence type="predicted"/>
<evidence type="ECO:0000256" key="1">
    <source>
        <dbReference type="ARBA" id="ARBA00018672"/>
    </source>
</evidence>
<dbReference type="EMBL" id="CP025197">
    <property type="protein sequence ID" value="AUG58305.1"/>
    <property type="molecule type" value="Genomic_DNA"/>
</dbReference>
<dbReference type="Proteomes" id="UP000233534">
    <property type="component" value="Chromosome"/>
</dbReference>
<dbReference type="AlphaFoldDB" id="A0A2K9EGG2"/>
<evidence type="ECO:0000256" key="4">
    <source>
        <dbReference type="PROSITE-ProRule" id="PRU00169"/>
    </source>
</evidence>
<dbReference type="CDD" id="cd00156">
    <property type="entry name" value="REC"/>
    <property type="match status" value="1"/>
</dbReference>
<name>A0A2K9EGG2_9FIRM</name>